<dbReference type="InterPro" id="IPR003230">
    <property type="entry name" value="DltC"/>
</dbReference>
<dbReference type="HAMAP" id="MF_00565">
    <property type="entry name" value="DltC"/>
    <property type="match status" value="1"/>
</dbReference>
<evidence type="ECO:0000313" key="7">
    <source>
        <dbReference type="EMBL" id="MEC4295527.1"/>
    </source>
</evidence>
<dbReference type="RefSeq" id="WP_326454972.1">
    <property type="nucleotide sequence ID" value="NZ_JAYMFH010000014.1"/>
</dbReference>
<evidence type="ECO:0000259" key="6">
    <source>
        <dbReference type="PROSITE" id="PS50075"/>
    </source>
</evidence>
<keyword evidence="8" id="KW-1185">Reference proteome</keyword>
<dbReference type="Gene3D" id="1.10.1200.10">
    <property type="entry name" value="ACP-like"/>
    <property type="match status" value="1"/>
</dbReference>
<evidence type="ECO:0000313" key="8">
    <source>
        <dbReference type="Proteomes" id="UP001343724"/>
    </source>
</evidence>
<dbReference type="GO" id="GO:0016874">
    <property type="term" value="F:ligase activity"/>
    <property type="evidence" value="ECO:0007669"/>
    <property type="project" value="UniProtKB-KW"/>
</dbReference>
<reference evidence="7 8" key="1">
    <citation type="submission" date="2024-01" db="EMBL/GenBank/DDBJ databases">
        <title>novel species in genus Adlercreutzia.</title>
        <authorList>
            <person name="Liu X."/>
        </authorList>
    </citation>
    <scope>NUCLEOTIDE SEQUENCE [LARGE SCALE GENOMIC DNA]</scope>
    <source>
        <strain evidence="7 8">R22</strain>
    </source>
</reference>
<dbReference type="NCBIfam" id="NF003464">
    <property type="entry name" value="PRK05087.1"/>
    <property type="match status" value="1"/>
</dbReference>
<evidence type="ECO:0000256" key="3">
    <source>
        <dbReference type="ARBA" id="ARBA00022553"/>
    </source>
</evidence>
<keyword evidence="1 5" id="KW-0596">Phosphopantetheine</keyword>
<accession>A0ABU6J065</accession>
<feature type="domain" description="Carrier" evidence="6">
    <location>
        <begin position="4"/>
        <end position="81"/>
    </location>
</feature>
<evidence type="ECO:0000256" key="5">
    <source>
        <dbReference type="HAMAP-Rule" id="MF_00565"/>
    </source>
</evidence>
<dbReference type="NCBIfam" id="TIGR01688">
    <property type="entry name" value="dltC"/>
    <property type="match status" value="1"/>
</dbReference>
<dbReference type="PROSITE" id="PS50075">
    <property type="entry name" value="CARRIER"/>
    <property type="match status" value="1"/>
</dbReference>
<comment type="pathway">
    <text evidence="5">Cell wall biogenesis; lipoteichoic acid biosynthesis.</text>
</comment>
<organism evidence="7 8">
    <name type="scientific">Adlercreutzia shanghongiae</name>
    <dbReference type="NCBI Taxonomy" id="3111773"/>
    <lineage>
        <taxon>Bacteria</taxon>
        <taxon>Bacillati</taxon>
        <taxon>Actinomycetota</taxon>
        <taxon>Coriobacteriia</taxon>
        <taxon>Eggerthellales</taxon>
        <taxon>Eggerthellaceae</taxon>
        <taxon>Adlercreutzia</taxon>
    </lineage>
</organism>
<comment type="PTM">
    <text evidence="5">4'-phosphopantetheine is transferred from CoA to a specific serine of apo-DCP.</text>
</comment>
<protein>
    <recommendedName>
        <fullName evidence="5">D-alanyl carrier protein</fullName>
        <shortName evidence="5">DCP</shortName>
    </recommendedName>
    <alternativeName>
        <fullName evidence="5">D-alanine--poly(phosphoribitol) ligase subunit 2</fullName>
    </alternativeName>
</protein>
<dbReference type="InterPro" id="IPR009081">
    <property type="entry name" value="PP-bd_ACP"/>
</dbReference>
<gene>
    <name evidence="5 7" type="primary">dltC</name>
    <name evidence="7" type="ORF">VJ920_09405</name>
</gene>
<keyword evidence="7" id="KW-0436">Ligase</keyword>
<name>A0ABU6J065_9ACTN</name>
<comment type="caution">
    <text evidence="7">The sequence shown here is derived from an EMBL/GenBank/DDBJ whole genome shotgun (WGS) entry which is preliminary data.</text>
</comment>
<comment type="similarity">
    <text evidence="5">Belongs to the DltC family.</text>
</comment>
<feature type="modified residue" description="O-(pantetheine 4'-phosphoryl)serine" evidence="5">
    <location>
        <position position="39"/>
    </location>
</feature>
<proteinExistence type="inferred from homology"/>
<dbReference type="InterPro" id="IPR036736">
    <property type="entry name" value="ACP-like_sf"/>
</dbReference>
<dbReference type="SUPFAM" id="SSF47336">
    <property type="entry name" value="ACP-like"/>
    <property type="match status" value="1"/>
</dbReference>
<evidence type="ECO:0000256" key="2">
    <source>
        <dbReference type="ARBA" id="ARBA00022490"/>
    </source>
</evidence>
<sequence>MADNSVEERMLDLIEEICDDDVIREERDIDLFEAGLLDSMAAIELLVGIESEFDVEIAPTAVEREEMNSVNKIIYQVQIRYEGN</sequence>
<dbReference type="Proteomes" id="UP001343724">
    <property type="component" value="Unassembled WGS sequence"/>
</dbReference>
<keyword evidence="4 5" id="KW-0961">Cell wall biogenesis/degradation</keyword>
<evidence type="ECO:0000256" key="1">
    <source>
        <dbReference type="ARBA" id="ARBA00022450"/>
    </source>
</evidence>
<evidence type="ECO:0000256" key="4">
    <source>
        <dbReference type="ARBA" id="ARBA00023316"/>
    </source>
</evidence>
<comment type="function">
    <text evidence="5">Carrier protein involved in the D-alanylation of lipoteichoic acid (LTA). The loading of thioester-linked D-alanine onto DltC is catalyzed by D-alanine--D-alanyl carrier protein ligase DltA. The DltC-carried D-alanyl group is further transferred to cell membrane phosphatidylglycerol (PG) by forming an ester bond, probably catalyzed by DltD. D-alanylation of LTA plays an important role in modulating the properties of the cell wall in Gram-positive bacteria, influencing the net charge of the cell wall.</text>
</comment>
<comment type="subcellular location">
    <subcellularLocation>
        <location evidence="5">Cytoplasm</location>
    </subcellularLocation>
</comment>
<keyword evidence="3 5" id="KW-0597">Phosphoprotein</keyword>
<keyword evidence="2 5" id="KW-0963">Cytoplasm</keyword>
<dbReference type="Pfam" id="PF00550">
    <property type="entry name" value="PP-binding"/>
    <property type="match status" value="1"/>
</dbReference>
<dbReference type="EMBL" id="JAYMFH010000014">
    <property type="protein sequence ID" value="MEC4295527.1"/>
    <property type="molecule type" value="Genomic_DNA"/>
</dbReference>